<dbReference type="RefSeq" id="WP_026612001.1">
    <property type="nucleotide sequence ID" value="NZ_OX458333.1"/>
</dbReference>
<protein>
    <submittedName>
        <fullName evidence="1">Uncharacterized protein</fullName>
    </submittedName>
</protein>
<sequence length="76" mass="8233">MIFDSLAGGEFAAYFGSVSDDYEISRNRLILGMAEEGTIGLITTLIRTDTGRFHHSFIGVAEAISGTSEFEVEIKA</sequence>
<name>A0ABM9HY54_9GAMM</name>
<gene>
    <name evidence="1" type="ORF">MSZNOR_0897</name>
</gene>
<accession>A0ABM9HY54</accession>
<dbReference type="EMBL" id="OX458333">
    <property type="protein sequence ID" value="CAI8763899.1"/>
    <property type="molecule type" value="Genomic_DNA"/>
</dbReference>
<dbReference type="Proteomes" id="UP001162030">
    <property type="component" value="Chromosome"/>
</dbReference>
<organism evidence="1 2">
    <name type="scientific">Methylocaldum szegediense</name>
    <dbReference type="NCBI Taxonomy" id="73780"/>
    <lineage>
        <taxon>Bacteria</taxon>
        <taxon>Pseudomonadati</taxon>
        <taxon>Pseudomonadota</taxon>
        <taxon>Gammaproteobacteria</taxon>
        <taxon>Methylococcales</taxon>
        <taxon>Methylococcaceae</taxon>
        <taxon>Methylocaldum</taxon>
    </lineage>
</organism>
<evidence type="ECO:0000313" key="2">
    <source>
        <dbReference type="Proteomes" id="UP001162030"/>
    </source>
</evidence>
<evidence type="ECO:0000313" key="1">
    <source>
        <dbReference type="EMBL" id="CAI8763899.1"/>
    </source>
</evidence>
<keyword evidence="2" id="KW-1185">Reference proteome</keyword>
<reference evidence="1 2" key="1">
    <citation type="submission" date="2023-03" db="EMBL/GenBank/DDBJ databases">
        <authorList>
            <person name="Pearce D."/>
        </authorList>
    </citation>
    <scope>NUCLEOTIDE SEQUENCE [LARGE SCALE GENOMIC DNA]</scope>
    <source>
        <strain evidence="1">Msz</strain>
    </source>
</reference>
<proteinExistence type="predicted"/>